<accession>A0A3S2VSE1</accession>
<dbReference type="EMBL" id="SACP01000017">
    <property type="protein sequence ID" value="RVU16126.1"/>
    <property type="molecule type" value="Genomic_DNA"/>
</dbReference>
<gene>
    <name evidence="1" type="ORF">EOE48_17370</name>
</gene>
<name>A0A3S2VSE1_9HYPH</name>
<proteinExistence type="predicted"/>
<sequence>MMAEAAYRFAREDEAIGDSPLLRRLLVRPSDRLRPRSAEAPPALPAGPDPLLARLSAENRVIKAALRSERAVAAELRASLAALGRPEGGDARSHTVL</sequence>
<reference evidence="1 2" key="1">
    <citation type="submission" date="2019-01" db="EMBL/GenBank/DDBJ databases">
        <authorList>
            <person name="Chen W.-M."/>
        </authorList>
    </citation>
    <scope>NUCLEOTIDE SEQUENCE [LARGE SCALE GENOMIC DNA]</scope>
    <source>
        <strain evidence="1 2">TER-1</strain>
    </source>
</reference>
<evidence type="ECO:0000313" key="1">
    <source>
        <dbReference type="EMBL" id="RVU16126.1"/>
    </source>
</evidence>
<organism evidence="1 2">
    <name type="scientific">Methylobacterium oryzihabitans</name>
    <dbReference type="NCBI Taxonomy" id="2499852"/>
    <lineage>
        <taxon>Bacteria</taxon>
        <taxon>Pseudomonadati</taxon>
        <taxon>Pseudomonadota</taxon>
        <taxon>Alphaproteobacteria</taxon>
        <taxon>Hyphomicrobiales</taxon>
        <taxon>Methylobacteriaceae</taxon>
        <taxon>Methylobacterium</taxon>
    </lineage>
</organism>
<dbReference type="Proteomes" id="UP000286997">
    <property type="component" value="Unassembled WGS sequence"/>
</dbReference>
<protein>
    <submittedName>
        <fullName evidence="1">Uncharacterized protein</fullName>
    </submittedName>
</protein>
<evidence type="ECO:0000313" key="2">
    <source>
        <dbReference type="Proteomes" id="UP000286997"/>
    </source>
</evidence>
<comment type="caution">
    <text evidence="1">The sequence shown here is derived from an EMBL/GenBank/DDBJ whole genome shotgun (WGS) entry which is preliminary data.</text>
</comment>
<dbReference type="AlphaFoldDB" id="A0A3S2VSE1"/>
<keyword evidence="2" id="KW-1185">Reference proteome</keyword>